<gene>
    <name evidence="2" type="ORF">K443DRAFT_102295</name>
</gene>
<keyword evidence="3" id="KW-1185">Reference proteome</keyword>
<dbReference type="Proteomes" id="UP000054477">
    <property type="component" value="Unassembled WGS sequence"/>
</dbReference>
<dbReference type="OrthoDB" id="514070at2759"/>
<feature type="region of interest" description="Disordered" evidence="1">
    <location>
        <begin position="321"/>
        <end position="356"/>
    </location>
</feature>
<dbReference type="AlphaFoldDB" id="A0A0C9XCX2"/>
<sequence length="388" mass="43199">MSTNIDDENIKIPLPQFLKILTGNNLPMQKAIAVAAKVYKEYNTPAMLGQLSDYKLKAAGIDDKDDRKLVMGAIRKAGLALKGLKQKKESSSTLVSPIAGPSAVQNITTPLKRKRKRTSTDHNEFFLDSQADEAANLGSLEFNEILDEDVLRIKSTVVNRAPIMTAWATLVAERMHFKREEALSIASVYTEINAISKGISLGIYDKGKGKRLEAPIEGSQPYVDLMGRRPLYRTQSGEWRALSNGSPVPPSTAFSYISRSFRQTTASIVGALRLLSESYEPQELNSKAWSLYMEFRPSVDQWGERSEVSCAKILDLRKKGKPLASDKAANEPSGAGMRNESVIEPREGQADEPRHKRLRELTLEEYEMALDQDTTFDKVDLNFNTTIP</sequence>
<reference evidence="2 3" key="1">
    <citation type="submission" date="2014-04" db="EMBL/GenBank/DDBJ databases">
        <authorList>
            <consortium name="DOE Joint Genome Institute"/>
            <person name="Kuo A."/>
            <person name="Kohler A."/>
            <person name="Nagy L.G."/>
            <person name="Floudas D."/>
            <person name="Copeland A."/>
            <person name="Barry K.W."/>
            <person name="Cichocki N."/>
            <person name="Veneault-Fourrey C."/>
            <person name="LaButti K."/>
            <person name="Lindquist E.A."/>
            <person name="Lipzen A."/>
            <person name="Lundell T."/>
            <person name="Morin E."/>
            <person name="Murat C."/>
            <person name="Sun H."/>
            <person name="Tunlid A."/>
            <person name="Henrissat B."/>
            <person name="Grigoriev I.V."/>
            <person name="Hibbett D.S."/>
            <person name="Martin F."/>
            <person name="Nordberg H.P."/>
            <person name="Cantor M.N."/>
            <person name="Hua S.X."/>
        </authorList>
    </citation>
    <scope>NUCLEOTIDE SEQUENCE [LARGE SCALE GENOMIC DNA]</scope>
    <source>
        <strain evidence="2 3">LaAM-08-1</strain>
    </source>
</reference>
<accession>A0A0C9XCX2</accession>
<evidence type="ECO:0000256" key="1">
    <source>
        <dbReference type="SAM" id="MobiDB-lite"/>
    </source>
</evidence>
<dbReference type="HOGENOM" id="CLU_046576_1_0_1"/>
<dbReference type="EMBL" id="KN838648">
    <property type="protein sequence ID" value="KIJ99393.1"/>
    <property type="molecule type" value="Genomic_DNA"/>
</dbReference>
<reference evidence="3" key="2">
    <citation type="submission" date="2015-01" db="EMBL/GenBank/DDBJ databases">
        <title>Evolutionary Origins and Diversification of the Mycorrhizal Mutualists.</title>
        <authorList>
            <consortium name="DOE Joint Genome Institute"/>
            <consortium name="Mycorrhizal Genomics Consortium"/>
            <person name="Kohler A."/>
            <person name="Kuo A."/>
            <person name="Nagy L.G."/>
            <person name="Floudas D."/>
            <person name="Copeland A."/>
            <person name="Barry K.W."/>
            <person name="Cichocki N."/>
            <person name="Veneault-Fourrey C."/>
            <person name="LaButti K."/>
            <person name="Lindquist E.A."/>
            <person name="Lipzen A."/>
            <person name="Lundell T."/>
            <person name="Morin E."/>
            <person name="Murat C."/>
            <person name="Riley R."/>
            <person name="Ohm R."/>
            <person name="Sun H."/>
            <person name="Tunlid A."/>
            <person name="Henrissat B."/>
            <person name="Grigoriev I.V."/>
            <person name="Hibbett D.S."/>
            <person name="Martin F."/>
        </authorList>
    </citation>
    <scope>NUCLEOTIDE SEQUENCE [LARGE SCALE GENOMIC DNA]</scope>
    <source>
        <strain evidence="3">LaAM-08-1</strain>
    </source>
</reference>
<feature type="compositionally biased region" description="Basic and acidic residues" evidence="1">
    <location>
        <begin position="341"/>
        <end position="356"/>
    </location>
</feature>
<protein>
    <submittedName>
        <fullName evidence="2">Uncharacterized protein</fullName>
    </submittedName>
</protein>
<organism evidence="2 3">
    <name type="scientific">Laccaria amethystina LaAM-08-1</name>
    <dbReference type="NCBI Taxonomy" id="1095629"/>
    <lineage>
        <taxon>Eukaryota</taxon>
        <taxon>Fungi</taxon>
        <taxon>Dikarya</taxon>
        <taxon>Basidiomycota</taxon>
        <taxon>Agaricomycotina</taxon>
        <taxon>Agaricomycetes</taxon>
        <taxon>Agaricomycetidae</taxon>
        <taxon>Agaricales</taxon>
        <taxon>Agaricineae</taxon>
        <taxon>Hydnangiaceae</taxon>
        <taxon>Laccaria</taxon>
    </lineage>
</organism>
<name>A0A0C9XCX2_9AGAR</name>
<evidence type="ECO:0000313" key="3">
    <source>
        <dbReference type="Proteomes" id="UP000054477"/>
    </source>
</evidence>
<evidence type="ECO:0000313" key="2">
    <source>
        <dbReference type="EMBL" id="KIJ99393.1"/>
    </source>
</evidence>
<proteinExistence type="predicted"/>